<proteinExistence type="predicted"/>
<sequence>MIPWIKSFLGEVKVMPTKITVTIEDELGDLSVAANGWKKQLTYTSWNGRDPKFDLRSWSVDHKSMTKGLTLTKEEMIKLKEILNGIDFDKY</sequence>
<dbReference type="GO" id="GO:0003677">
    <property type="term" value="F:DNA binding"/>
    <property type="evidence" value="ECO:0007669"/>
    <property type="project" value="InterPro"/>
</dbReference>
<dbReference type="Proteomes" id="UP000004736">
    <property type="component" value="Unassembled WGS sequence"/>
</dbReference>
<name>C9LLS6_9FIRM</name>
<gene>
    <name evidence="2" type="ORF">GCWU000321_00457</name>
</gene>
<dbReference type="InterPro" id="IPR003173">
    <property type="entry name" value="PC4_C"/>
</dbReference>
<dbReference type="HOGENOM" id="CLU_180137_0_0_9"/>
<reference evidence="2" key="1">
    <citation type="submission" date="2009-09" db="EMBL/GenBank/DDBJ databases">
        <authorList>
            <person name="Weinstock G."/>
            <person name="Sodergren E."/>
            <person name="Clifton S."/>
            <person name="Fulton L."/>
            <person name="Fulton B."/>
            <person name="Courtney L."/>
            <person name="Fronick C."/>
            <person name="Harrison M."/>
            <person name="Strong C."/>
            <person name="Farmer C."/>
            <person name="Delahaunty K."/>
            <person name="Markovic C."/>
            <person name="Hall O."/>
            <person name="Minx P."/>
            <person name="Tomlinson C."/>
            <person name="Mitreva M."/>
            <person name="Nelson J."/>
            <person name="Hou S."/>
            <person name="Wollam A."/>
            <person name="Pepin K.H."/>
            <person name="Johnson M."/>
            <person name="Bhonagiri V."/>
            <person name="Nash W.E."/>
            <person name="Warren W."/>
            <person name="Chinwalla A."/>
            <person name="Mardis E.R."/>
            <person name="Wilson R.K."/>
        </authorList>
    </citation>
    <scope>NUCLEOTIDE SEQUENCE [LARGE SCALE GENOMIC DNA]</scope>
    <source>
        <strain evidence="2">DSM 15470</strain>
    </source>
</reference>
<keyword evidence="3" id="KW-1185">Reference proteome</keyword>
<dbReference type="GO" id="GO:0006355">
    <property type="term" value="P:regulation of DNA-templated transcription"/>
    <property type="evidence" value="ECO:0007669"/>
    <property type="project" value="InterPro"/>
</dbReference>
<dbReference type="EMBL" id="ACIM02000001">
    <property type="protein sequence ID" value="EEW96512.1"/>
    <property type="molecule type" value="Genomic_DNA"/>
</dbReference>
<evidence type="ECO:0000313" key="2">
    <source>
        <dbReference type="EMBL" id="EEW96512.1"/>
    </source>
</evidence>
<dbReference type="eggNOG" id="COG4443">
    <property type="taxonomic scope" value="Bacteria"/>
</dbReference>
<evidence type="ECO:0000259" key="1">
    <source>
        <dbReference type="Pfam" id="PF02229"/>
    </source>
</evidence>
<protein>
    <recommendedName>
        <fullName evidence="1">Transcriptional coactivator p15 (PC4) C-terminal domain-containing protein</fullName>
    </recommendedName>
</protein>
<dbReference type="Pfam" id="PF02229">
    <property type="entry name" value="PC4"/>
    <property type="match status" value="1"/>
</dbReference>
<accession>C9LLS6</accession>
<dbReference type="Gene3D" id="2.30.31.70">
    <property type="match status" value="1"/>
</dbReference>
<dbReference type="AlphaFoldDB" id="C9LLS6"/>
<dbReference type="STRING" id="592028.GCWU000321_00457"/>
<organism evidence="2 3">
    <name type="scientific">Dialister invisus DSM 15470</name>
    <dbReference type="NCBI Taxonomy" id="592028"/>
    <lineage>
        <taxon>Bacteria</taxon>
        <taxon>Bacillati</taxon>
        <taxon>Bacillota</taxon>
        <taxon>Negativicutes</taxon>
        <taxon>Veillonellales</taxon>
        <taxon>Veillonellaceae</taxon>
        <taxon>Dialister</taxon>
    </lineage>
</organism>
<comment type="caution">
    <text evidence="2">The sequence shown here is derived from an EMBL/GenBank/DDBJ whole genome shotgun (WGS) entry which is preliminary data.</text>
</comment>
<evidence type="ECO:0000313" key="3">
    <source>
        <dbReference type="Proteomes" id="UP000004736"/>
    </source>
</evidence>
<feature type="domain" description="Transcriptional coactivator p15 (PC4) C-terminal" evidence="1">
    <location>
        <begin position="35"/>
        <end position="82"/>
    </location>
</feature>